<dbReference type="EMBL" id="JAQAGZ010000009">
    <property type="protein sequence ID" value="MCZ8513802.1"/>
    <property type="molecule type" value="Genomic_DNA"/>
</dbReference>
<dbReference type="Pfam" id="PF08863">
    <property type="entry name" value="YolD"/>
    <property type="match status" value="1"/>
</dbReference>
<evidence type="ECO:0000313" key="2">
    <source>
        <dbReference type="EMBL" id="MCZ8513802.1"/>
    </source>
</evidence>
<reference evidence="2 3" key="1">
    <citation type="submission" date="2022-12" db="EMBL/GenBank/DDBJ databases">
        <title>Draft genome sequence of Paenibacillus sp. dW9.</title>
        <authorList>
            <person name="Choi E.-W."/>
            <person name="Kim D.-U."/>
        </authorList>
    </citation>
    <scope>NUCLEOTIDE SEQUENCE [LARGE SCALE GENOMIC DNA]</scope>
    <source>
        <strain evidence="3">dW9</strain>
    </source>
</reference>
<dbReference type="RefSeq" id="WP_269882326.1">
    <property type="nucleotide sequence ID" value="NZ_JAQAGZ010000009.1"/>
</dbReference>
<evidence type="ECO:0000256" key="1">
    <source>
        <dbReference type="SAM" id="MobiDB-lite"/>
    </source>
</evidence>
<feature type="region of interest" description="Disordered" evidence="1">
    <location>
        <begin position="1"/>
        <end position="27"/>
    </location>
</feature>
<keyword evidence="3" id="KW-1185">Reference proteome</keyword>
<evidence type="ECO:0000313" key="3">
    <source>
        <dbReference type="Proteomes" id="UP001527882"/>
    </source>
</evidence>
<organism evidence="2 3">
    <name type="scientific">Paenibacillus gyeongsangnamensis</name>
    <dbReference type="NCBI Taxonomy" id="3388067"/>
    <lineage>
        <taxon>Bacteria</taxon>
        <taxon>Bacillati</taxon>
        <taxon>Bacillota</taxon>
        <taxon>Bacilli</taxon>
        <taxon>Bacillales</taxon>
        <taxon>Paenibacillaceae</taxon>
        <taxon>Paenibacillus</taxon>
    </lineage>
</organism>
<gene>
    <name evidence="2" type="ORF">O9H85_15440</name>
</gene>
<dbReference type="Proteomes" id="UP001527882">
    <property type="component" value="Unassembled WGS sequence"/>
</dbReference>
<sequence>MMLPEHKQALIEQSISLRKQPRPELTEEEQQEMFGKLRMSMKEHLEVMVTVFGEYENSHYTGVITGLDPHQYLVKIKLNHDWKVIDFKDIVGVEF</sequence>
<accession>A0ABT4QAM4</accession>
<protein>
    <submittedName>
        <fullName evidence="2">YolD-like family protein</fullName>
    </submittedName>
</protein>
<proteinExistence type="predicted"/>
<comment type="caution">
    <text evidence="2">The sequence shown here is derived from an EMBL/GenBank/DDBJ whole genome shotgun (WGS) entry which is preliminary data.</text>
</comment>
<name>A0ABT4QAM4_9BACL</name>
<dbReference type="InterPro" id="IPR014962">
    <property type="entry name" value="YolD"/>
</dbReference>